<feature type="compositionally biased region" description="Low complexity" evidence="9">
    <location>
        <begin position="496"/>
        <end position="513"/>
    </location>
</feature>
<dbReference type="InterPro" id="IPR013087">
    <property type="entry name" value="Znf_C2H2_type"/>
</dbReference>
<keyword evidence="5" id="KW-0963">Cytoplasm</keyword>
<comment type="caution">
    <text evidence="11">The sequence shown here is derived from an EMBL/GenBank/DDBJ whole genome shotgun (WGS) entry which is preliminary data.</text>
</comment>
<keyword evidence="6" id="KW-0966">Cell projection</keyword>
<feature type="compositionally biased region" description="Low complexity" evidence="9">
    <location>
        <begin position="403"/>
        <end position="423"/>
    </location>
</feature>
<feature type="compositionally biased region" description="Pro residues" evidence="9">
    <location>
        <begin position="246"/>
        <end position="255"/>
    </location>
</feature>
<evidence type="ECO:0000256" key="3">
    <source>
        <dbReference type="ARBA" id="ARBA00009131"/>
    </source>
</evidence>
<evidence type="ECO:0000256" key="2">
    <source>
        <dbReference type="ARBA" id="ARBA00004120"/>
    </source>
</evidence>
<feature type="region of interest" description="Disordered" evidence="9">
    <location>
        <begin position="327"/>
        <end position="377"/>
    </location>
</feature>
<evidence type="ECO:0000256" key="6">
    <source>
        <dbReference type="ARBA" id="ARBA00023273"/>
    </source>
</evidence>
<dbReference type="OrthoDB" id="515971at2759"/>
<organism evidence="11 12">
    <name type="scientific">Trypanosoma conorhini</name>
    <dbReference type="NCBI Taxonomy" id="83891"/>
    <lineage>
        <taxon>Eukaryota</taxon>
        <taxon>Discoba</taxon>
        <taxon>Euglenozoa</taxon>
        <taxon>Kinetoplastea</taxon>
        <taxon>Metakinetoplastina</taxon>
        <taxon>Trypanosomatida</taxon>
        <taxon>Trypanosomatidae</taxon>
        <taxon>Trypanosoma</taxon>
    </lineage>
</organism>
<dbReference type="RefSeq" id="XP_029227346.1">
    <property type="nucleotide sequence ID" value="XM_029372552.1"/>
</dbReference>
<keyword evidence="4 8" id="KW-0175">Coiled coil</keyword>
<feature type="compositionally biased region" description="Low complexity" evidence="9">
    <location>
        <begin position="728"/>
        <end position="748"/>
    </location>
</feature>
<dbReference type="GO" id="GO:0005814">
    <property type="term" value="C:centriole"/>
    <property type="evidence" value="ECO:0007669"/>
    <property type="project" value="UniProtKB-SubCell"/>
</dbReference>
<keyword evidence="12" id="KW-1185">Reference proteome</keyword>
<gene>
    <name evidence="11" type="ORF">Tco025E_05659</name>
</gene>
<feature type="region of interest" description="Disordered" evidence="9">
    <location>
        <begin position="161"/>
        <end position="203"/>
    </location>
</feature>
<evidence type="ECO:0000259" key="10">
    <source>
        <dbReference type="PROSITE" id="PS50157"/>
    </source>
</evidence>
<accession>A0A3R7KWR8</accession>
<evidence type="ECO:0000313" key="12">
    <source>
        <dbReference type="Proteomes" id="UP000284403"/>
    </source>
</evidence>
<feature type="coiled-coil region" evidence="8">
    <location>
        <begin position="87"/>
        <end position="128"/>
    </location>
</feature>
<protein>
    <recommendedName>
        <fullName evidence="10">C2H2-type domain-containing protein</fullName>
    </recommendedName>
</protein>
<comment type="subcellular location">
    <subcellularLocation>
        <location evidence="2">Cytoplasm</location>
        <location evidence="2">Cytoskeleton</location>
        <location evidence="2">Cilium basal body</location>
    </subcellularLocation>
    <subcellularLocation>
        <location evidence="1">Cytoplasm</location>
        <location evidence="1">Cytoskeleton</location>
        <location evidence="1">Microtubule organizing center</location>
        <location evidence="1">Centrosome</location>
        <location evidence="1">Centriole</location>
    </subcellularLocation>
</comment>
<comment type="similarity">
    <text evidence="3">Belongs to the DZIP C2H2-type zinc-finger protein family.</text>
</comment>
<feature type="compositionally biased region" description="Pro residues" evidence="9">
    <location>
        <begin position="424"/>
        <end position="441"/>
    </location>
</feature>
<feature type="coiled-coil region" evidence="8">
    <location>
        <begin position="299"/>
        <end position="326"/>
    </location>
</feature>
<evidence type="ECO:0000256" key="8">
    <source>
        <dbReference type="SAM" id="Coils"/>
    </source>
</evidence>
<feature type="compositionally biased region" description="Low complexity" evidence="9">
    <location>
        <begin position="655"/>
        <end position="691"/>
    </location>
</feature>
<feature type="compositionally biased region" description="Low complexity" evidence="9">
    <location>
        <begin position="442"/>
        <end position="484"/>
    </location>
</feature>
<feature type="compositionally biased region" description="Low complexity" evidence="9">
    <location>
        <begin position="699"/>
        <end position="715"/>
    </location>
</feature>
<dbReference type="GeneID" id="40319270"/>
<dbReference type="PROSITE" id="PS00028">
    <property type="entry name" value="ZINC_FINGER_C2H2_1"/>
    <property type="match status" value="1"/>
</dbReference>
<keyword evidence="7" id="KW-0479">Metal-binding</keyword>
<evidence type="ECO:0000256" key="7">
    <source>
        <dbReference type="PROSITE-ProRule" id="PRU00042"/>
    </source>
</evidence>
<feature type="compositionally biased region" description="Low complexity" evidence="9">
    <location>
        <begin position="362"/>
        <end position="377"/>
    </location>
</feature>
<evidence type="ECO:0000256" key="9">
    <source>
        <dbReference type="SAM" id="MobiDB-lite"/>
    </source>
</evidence>
<dbReference type="Proteomes" id="UP000284403">
    <property type="component" value="Unassembled WGS sequence"/>
</dbReference>
<dbReference type="PROSITE" id="PS50157">
    <property type="entry name" value="ZINC_FINGER_C2H2_2"/>
    <property type="match status" value="1"/>
</dbReference>
<dbReference type="Pfam" id="PF13815">
    <property type="entry name" value="Dzip-like_N"/>
    <property type="match status" value="1"/>
</dbReference>
<dbReference type="InterPro" id="IPR032714">
    <property type="entry name" value="DZIP1_N"/>
</dbReference>
<evidence type="ECO:0000256" key="4">
    <source>
        <dbReference type="ARBA" id="ARBA00023054"/>
    </source>
</evidence>
<feature type="compositionally biased region" description="Pro residues" evidence="9">
    <location>
        <begin position="485"/>
        <end position="495"/>
    </location>
</feature>
<dbReference type="GO" id="GO:0005737">
    <property type="term" value="C:cytoplasm"/>
    <property type="evidence" value="ECO:0007669"/>
    <property type="project" value="TreeGrafter"/>
</dbReference>
<dbReference type="SMART" id="SM00355">
    <property type="entry name" value="ZnF_C2H2"/>
    <property type="match status" value="1"/>
</dbReference>
<evidence type="ECO:0000256" key="5">
    <source>
        <dbReference type="ARBA" id="ARBA00023212"/>
    </source>
</evidence>
<keyword evidence="7" id="KW-0863">Zinc-finger</keyword>
<feature type="compositionally biased region" description="Low complexity" evidence="9">
    <location>
        <begin position="534"/>
        <end position="566"/>
    </location>
</feature>
<feature type="region of interest" description="Disordered" evidence="9">
    <location>
        <begin position="395"/>
        <end position="520"/>
    </location>
</feature>
<keyword evidence="7" id="KW-0862">Zinc</keyword>
<reference evidence="11 12" key="1">
    <citation type="journal article" date="2018" name="BMC Genomics">
        <title>Genomic comparison of Trypanosoma conorhini and Trypanosoma rangeli to Trypanosoma cruzi strains of high and low virulence.</title>
        <authorList>
            <person name="Bradwell K.R."/>
            <person name="Koparde V.N."/>
            <person name="Matveyev A.V."/>
            <person name="Serrano M.G."/>
            <person name="Alves J.M."/>
            <person name="Parikh H."/>
            <person name="Huang B."/>
            <person name="Lee V."/>
            <person name="Espinosa-Alvarez O."/>
            <person name="Ortiz P.A."/>
            <person name="Costa-Martins A.G."/>
            <person name="Teixeira M.M."/>
            <person name="Buck G.A."/>
        </authorList>
    </citation>
    <scope>NUCLEOTIDE SEQUENCE [LARGE SCALE GENOMIC DNA]</scope>
    <source>
        <strain evidence="11 12">025E</strain>
    </source>
</reference>
<feature type="compositionally biased region" description="Low complexity" evidence="9">
    <location>
        <begin position="175"/>
        <end position="202"/>
    </location>
</feature>
<evidence type="ECO:0000313" key="11">
    <source>
        <dbReference type="EMBL" id="RNF15001.1"/>
    </source>
</evidence>
<feature type="compositionally biased region" description="Low complexity" evidence="9">
    <location>
        <begin position="624"/>
        <end position="647"/>
    </location>
</feature>
<proteinExistence type="inferred from homology"/>
<feature type="compositionally biased region" description="Low complexity" evidence="9">
    <location>
        <begin position="591"/>
        <end position="601"/>
    </location>
</feature>
<keyword evidence="5" id="KW-0206">Cytoskeleton</keyword>
<dbReference type="PANTHER" id="PTHR21502">
    <property type="entry name" value="ZINC FINGER PROTEIN DZIP1"/>
    <property type="match status" value="1"/>
</dbReference>
<dbReference type="AlphaFoldDB" id="A0A3R7KWR8"/>
<dbReference type="InterPro" id="IPR051241">
    <property type="entry name" value="DZIP_RILPL"/>
</dbReference>
<name>A0A3R7KWR8_9TRYP</name>
<feature type="region of interest" description="Disordered" evidence="9">
    <location>
        <begin position="238"/>
        <end position="257"/>
    </location>
</feature>
<sequence length="748" mass="78010">MAAAGFQFVQGTERLDWGVLVAIDLQRLVKDTNVDTLQRIVENLAFARVTRDEAALFTPEHILHLFTLCQLVIQYLVCSQECLAKLNVRLTERGQEMQHRRDAAEAERERLHEENVILRKEVKAQRRTLLAYEYANTAGGGISAAHSYVCPQCGDAYAKKESLQSHMRKRHAAARDGAPPQQQQQQQQVEAAAAYESQQQRQLQEKVDRLEKLLEKEQERNDRMQHDSMLMLMQASMSGARATATTPPPSSPVPAPVQQTQEPVARLPQVHAPPPQVAPEISAIPVMPDLAALQRYNTARQQETANNALLRKISELEALVGELRSAKRDTAGARAAPAPEPIRTDTTPTLPTEALHRPPSQPQSQQPQTSLSSSTYTPSWLSATGTLLAGQTYTADRGERKPAAGPAAAPHVAPTAVPAAATAPAPPPPSLPPPPPPPLPSAPTSVVGAPAAAPSPSQPQVQAQQQQQQQQPPAQKQYTQSTPSAPQPLPAPAPAPAQASAPLSAVATAPTSSGPAQANPHYVSRPYVAVATTAPLNAPGASPPLLSAAPAAANSAASLKSEALLAKYGPPGPAIVPRALAKPSQPPPTGPAAGSAAAPLPVWLQPSPRQDESGKEPTGNASNAPLTGTSAAGASAAPPSIVPQLQSGPPPSLPLYPGVPVAAPVDVPHAAQQQAAPPATAGLESRPGGPAYAPPAIPLAPSYSGGVVTPGTGVPHAAAPVMREVKARSSSSRSRSSSFESSTSSDSS</sequence>
<feature type="domain" description="C2H2-type" evidence="10">
    <location>
        <begin position="148"/>
        <end position="176"/>
    </location>
</feature>
<evidence type="ECO:0000256" key="1">
    <source>
        <dbReference type="ARBA" id="ARBA00004114"/>
    </source>
</evidence>
<dbReference type="GO" id="GO:0008270">
    <property type="term" value="F:zinc ion binding"/>
    <property type="evidence" value="ECO:0007669"/>
    <property type="project" value="UniProtKB-KW"/>
</dbReference>
<dbReference type="EMBL" id="MKKU01000342">
    <property type="protein sequence ID" value="RNF15001.1"/>
    <property type="molecule type" value="Genomic_DNA"/>
</dbReference>
<feature type="region of interest" description="Disordered" evidence="9">
    <location>
        <begin position="534"/>
        <end position="748"/>
    </location>
</feature>
<dbReference type="PANTHER" id="PTHR21502:SF9">
    <property type="entry name" value="C2H2-TYPE DOMAIN-CONTAINING PROTEIN"/>
    <property type="match status" value="1"/>
</dbReference>